<keyword evidence="2" id="KW-1185">Reference proteome</keyword>
<dbReference type="STRING" id="285458.BGM19_05460"/>
<name>A0A1E5PFJ7_9ACTN</name>
<protein>
    <recommendedName>
        <fullName evidence="3">HEAT repeat domain-containing protein</fullName>
    </recommendedName>
</protein>
<reference evidence="1 2" key="1">
    <citation type="submission" date="2016-08" db="EMBL/GenBank/DDBJ databases">
        <title>Complete genome sequence of Streptomyces agglomeratus strain 6-3-2, a novel anti-MRSA actinomycete isolated from Wuli of Tebit, China.</title>
        <authorList>
            <person name="Chen X."/>
        </authorList>
    </citation>
    <scope>NUCLEOTIDE SEQUENCE [LARGE SCALE GENOMIC DNA]</scope>
    <source>
        <strain evidence="1 2">6-3-2</strain>
    </source>
</reference>
<organism evidence="1 2">
    <name type="scientific">Streptomyces agglomeratus</name>
    <dbReference type="NCBI Taxonomy" id="285458"/>
    <lineage>
        <taxon>Bacteria</taxon>
        <taxon>Bacillati</taxon>
        <taxon>Actinomycetota</taxon>
        <taxon>Actinomycetes</taxon>
        <taxon>Kitasatosporales</taxon>
        <taxon>Streptomycetaceae</taxon>
        <taxon>Streptomyces</taxon>
    </lineage>
</organism>
<dbReference type="InterPro" id="IPR011989">
    <property type="entry name" value="ARM-like"/>
</dbReference>
<dbReference type="Gene3D" id="1.25.10.10">
    <property type="entry name" value="Leucine-rich Repeat Variant"/>
    <property type="match status" value="1"/>
</dbReference>
<evidence type="ECO:0000313" key="1">
    <source>
        <dbReference type="EMBL" id="OEJ28301.1"/>
    </source>
</evidence>
<dbReference type="OrthoDB" id="4512558at2"/>
<proteinExistence type="predicted"/>
<dbReference type="RefSeq" id="WP_069935592.1">
    <property type="nucleotide sequence ID" value="NZ_MEHJ01000001.1"/>
</dbReference>
<evidence type="ECO:0008006" key="3">
    <source>
        <dbReference type="Google" id="ProtNLM"/>
    </source>
</evidence>
<sequence>MPDSIESLVGDLTSDDRTVRTEAQDALVALGSAAVEHVLPLLDDRRTAGELEGIAFFRRAADSAVPRLQEIRRRGPGRLRRAALRALAEVRGEEGLESRDRQAVERLVRIKLLREKQERVTLPRETRWLAFPADRLEGAVAALGLHDLRPATCAMGVAATTVAKDAIENETPDGGKVVAYRAFITPEFKGWRLVYGDSFLDAAGGPELAERISERCGEGHFYSIDTYHNANVWWIAENGRVVRGHSTYADPEWVGEPLPFELTYIEADADDPFLDRDLVERYSEGATDPDMVALKLSVEPRRMRPATMRGHGWLATTHPAVPSGAFRGALPI</sequence>
<dbReference type="InterPro" id="IPR016024">
    <property type="entry name" value="ARM-type_fold"/>
</dbReference>
<dbReference type="SUPFAM" id="SSF48371">
    <property type="entry name" value="ARM repeat"/>
    <property type="match status" value="1"/>
</dbReference>
<comment type="caution">
    <text evidence="1">The sequence shown here is derived from an EMBL/GenBank/DDBJ whole genome shotgun (WGS) entry which is preliminary data.</text>
</comment>
<accession>A0A1E5PFJ7</accession>
<dbReference type="EMBL" id="MEHJ01000001">
    <property type="protein sequence ID" value="OEJ28301.1"/>
    <property type="molecule type" value="Genomic_DNA"/>
</dbReference>
<gene>
    <name evidence="1" type="ORF">AS594_31275</name>
</gene>
<dbReference type="AlphaFoldDB" id="A0A1E5PFJ7"/>
<evidence type="ECO:0000313" key="2">
    <source>
        <dbReference type="Proteomes" id="UP000095759"/>
    </source>
</evidence>
<dbReference type="Proteomes" id="UP000095759">
    <property type="component" value="Unassembled WGS sequence"/>
</dbReference>